<dbReference type="AlphaFoldDB" id="A0A365GV35"/>
<sequence>MQLWLSDEELAEVAGRAREARMAVGAFAAECLLAALREAPPPGSLVPHDVLVALNRAVEQVRRIGNNYNQAVTKLHVTGQRTDDLLPYGREMARTFRRLEELAESVSAHIHGARR</sequence>
<dbReference type="Proteomes" id="UP000251891">
    <property type="component" value="Unassembled WGS sequence"/>
</dbReference>
<dbReference type="RefSeq" id="WP_111872308.1">
    <property type="nucleotide sequence ID" value="NZ_QLYX01000027.1"/>
</dbReference>
<proteinExistence type="predicted"/>
<accession>A0A365GV35</accession>
<comment type="caution">
    <text evidence="1">The sequence shown here is derived from an EMBL/GenBank/DDBJ whole genome shotgun (WGS) entry which is preliminary data.</text>
</comment>
<gene>
    <name evidence="1" type="ORF">DPM19_34445</name>
</gene>
<organism evidence="1 2">
    <name type="scientific">Actinomadura craniellae</name>
    <dbReference type="NCBI Taxonomy" id="2231787"/>
    <lineage>
        <taxon>Bacteria</taxon>
        <taxon>Bacillati</taxon>
        <taxon>Actinomycetota</taxon>
        <taxon>Actinomycetes</taxon>
        <taxon>Streptosporangiales</taxon>
        <taxon>Thermomonosporaceae</taxon>
        <taxon>Actinomadura</taxon>
    </lineage>
</organism>
<evidence type="ECO:0000313" key="1">
    <source>
        <dbReference type="EMBL" id="RAY10657.1"/>
    </source>
</evidence>
<dbReference type="EMBL" id="QLYX01000027">
    <property type="protein sequence ID" value="RAY10657.1"/>
    <property type="molecule type" value="Genomic_DNA"/>
</dbReference>
<name>A0A365GV35_9ACTN</name>
<evidence type="ECO:0000313" key="2">
    <source>
        <dbReference type="Proteomes" id="UP000251891"/>
    </source>
</evidence>
<protein>
    <recommendedName>
        <fullName evidence="3">Plasmid mobilization relaxosome protein MobC</fullName>
    </recommendedName>
</protein>
<keyword evidence="2" id="KW-1185">Reference proteome</keyword>
<evidence type="ECO:0008006" key="3">
    <source>
        <dbReference type="Google" id="ProtNLM"/>
    </source>
</evidence>
<reference evidence="1 2" key="1">
    <citation type="submission" date="2018-06" db="EMBL/GenBank/DDBJ databases">
        <title>Actinomadura craniellae sp. nov. isolated from marine sponge Craniella sp.</title>
        <authorList>
            <person name="Li L."/>
            <person name="Xu Q.H."/>
            <person name="Lin H.W."/>
            <person name="Lu Y.H."/>
        </authorList>
    </citation>
    <scope>NUCLEOTIDE SEQUENCE [LARGE SCALE GENOMIC DNA]</scope>
    <source>
        <strain evidence="1 2">LHW63021</strain>
    </source>
</reference>
<dbReference type="OrthoDB" id="3479972at2"/>